<dbReference type="PROSITE" id="PS51782">
    <property type="entry name" value="LYSM"/>
    <property type="match status" value="1"/>
</dbReference>
<accession>A0AAQ3LB76</accession>
<dbReference type="KEGG" id="puo:RZN69_19025"/>
<feature type="domain" description="LysM" evidence="3">
    <location>
        <begin position="158"/>
        <end position="203"/>
    </location>
</feature>
<feature type="chain" id="PRO_5042931346" evidence="2">
    <location>
        <begin position="32"/>
        <end position="208"/>
    </location>
</feature>
<protein>
    <submittedName>
        <fullName evidence="4">LysM peptidoglycan-binding domain-containing protein</fullName>
    </submittedName>
</protein>
<evidence type="ECO:0000256" key="2">
    <source>
        <dbReference type="SAM" id="SignalP"/>
    </source>
</evidence>
<dbReference type="SUPFAM" id="SSF54106">
    <property type="entry name" value="LysM domain"/>
    <property type="match status" value="1"/>
</dbReference>
<dbReference type="PANTHER" id="PTHR33734:SF22">
    <property type="entry name" value="MEMBRANE-BOUND LYTIC MUREIN TRANSGLYCOSYLASE D"/>
    <property type="match status" value="1"/>
</dbReference>
<dbReference type="CDD" id="cd00118">
    <property type="entry name" value="LysM"/>
    <property type="match status" value="1"/>
</dbReference>
<keyword evidence="2" id="KW-0732">Signal</keyword>
<evidence type="ECO:0000313" key="5">
    <source>
        <dbReference type="Proteomes" id="UP001304300"/>
    </source>
</evidence>
<name>A0AAQ3LB76_9BACT</name>
<dbReference type="RefSeq" id="WP_317832887.1">
    <property type="nucleotide sequence ID" value="NZ_CP136920.1"/>
</dbReference>
<dbReference type="InterPro" id="IPR018392">
    <property type="entry name" value="LysM"/>
</dbReference>
<dbReference type="PANTHER" id="PTHR33734">
    <property type="entry name" value="LYSM DOMAIN-CONTAINING GPI-ANCHORED PROTEIN 2"/>
    <property type="match status" value="1"/>
</dbReference>
<proteinExistence type="predicted"/>
<dbReference type="InterPro" id="IPR036779">
    <property type="entry name" value="LysM_dom_sf"/>
</dbReference>
<gene>
    <name evidence="4" type="ORF">RZN69_19025</name>
</gene>
<reference evidence="4 5" key="1">
    <citation type="submission" date="2023-10" db="EMBL/GenBank/DDBJ databases">
        <title>Rubellicoccus peritrichatus gen. nov., sp. nov., isolated from an algae of coral reef tank.</title>
        <authorList>
            <person name="Luo J."/>
        </authorList>
    </citation>
    <scope>NUCLEOTIDE SEQUENCE [LARGE SCALE GENOMIC DNA]</scope>
    <source>
        <strain evidence="4 5">CR14</strain>
    </source>
</reference>
<dbReference type="Pfam" id="PF01476">
    <property type="entry name" value="LysM"/>
    <property type="match status" value="1"/>
</dbReference>
<evidence type="ECO:0000313" key="4">
    <source>
        <dbReference type="EMBL" id="WOO40720.1"/>
    </source>
</evidence>
<dbReference type="Gene3D" id="3.10.350.10">
    <property type="entry name" value="LysM domain"/>
    <property type="match status" value="1"/>
</dbReference>
<keyword evidence="1" id="KW-0175">Coiled coil</keyword>
<keyword evidence="5" id="KW-1185">Reference proteome</keyword>
<feature type="coiled-coil region" evidence="1">
    <location>
        <begin position="51"/>
        <end position="81"/>
    </location>
</feature>
<sequence>MAYLRQKGMFRQALIATISLFILSLGSSASAQSAADYARLNQDVALLAERLGKVNLRVSVLERENEQLRKTVDAQVRAQRELNQAFESYTASIDARLASLTERERSLKNEILSDVSVQIRKLGTEFQKAIDALAKAQGQQPTIQHSVSFDNDYPEQGVSYEVKSGDTLSGIARKLNSTIRDIQNANQIANPQRDLKVGDIIFVPQSNP</sequence>
<dbReference type="EMBL" id="CP136920">
    <property type="protein sequence ID" value="WOO40720.1"/>
    <property type="molecule type" value="Genomic_DNA"/>
</dbReference>
<dbReference type="AlphaFoldDB" id="A0AAQ3LB76"/>
<evidence type="ECO:0000256" key="1">
    <source>
        <dbReference type="SAM" id="Coils"/>
    </source>
</evidence>
<feature type="signal peptide" evidence="2">
    <location>
        <begin position="1"/>
        <end position="31"/>
    </location>
</feature>
<dbReference type="Proteomes" id="UP001304300">
    <property type="component" value="Chromosome"/>
</dbReference>
<dbReference type="SMART" id="SM00257">
    <property type="entry name" value="LysM"/>
    <property type="match status" value="1"/>
</dbReference>
<evidence type="ECO:0000259" key="3">
    <source>
        <dbReference type="PROSITE" id="PS51782"/>
    </source>
</evidence>
<organism evidence="4 5">
    <name type="scientific">Rubellicoccus peritrichatus</name>
    <dbReference type="NCBI Taxonomy" id="3080537"/>
    <lineage>
        <taxon>Bacteria</taxon>
        <taxon>Pseudomonadati</taxon>
        <taxon>Verrucomicrobiota</taxon>
        <taxon>Opitutia</taxon>
        <taxon>Puniceicoccales</taxon>
        <taxon>Cerasicoccaceae</taxon>
        <taxon>Rubellicoccus</taxon>
    </lineage>
</organism>